<reference evidence="2" key="1">
    <citation type="journal article" date="2012" name="J. Bacteriol.">
        <title>Genome sequences of type strains of seven species of the marine bacterium Pseudoalteromonas.</title>
        <authorList>
            <person name="Xie B.B."/>
            <person name="Shu Y.L."/>
            <person name="Qin Q.L."/>
            <person name="Rong J.C."/>
            <person name="Zhang X.Y."/>
            <person name="Chen X.L."/>
            <person name="Shi M."/>
            <person name="He H.L."/>
            <person name="Zhou B.C."/>
            <person name="Zhang Y.Z."/>
        </authorList>
    </citation>
    <scope>NUCLEOTIDE SEQUENCE</scope>
    <source>
        <strain evidence="2">DSM 8771</strain>
    </source>
</reference>
<dbReference type="EMBL" id="AHBZ03000021">
    <property type="protein sequence ID" value="KAF7769868.1"/>
    <property type="molecule type" value="Genomic_DNA"/>
</dbReference>
<keyword evidence="1" id="KW-0472">Membrane</keyword>
<dbReference type="Proteomes" id="UP000016487">
    <property type="component" value="Unassembled WGS sequence"/>
</dbReference>
<organism evidence="2 3">
    <name type="scientific">Pseudoalteromonas citrea</name>
    <dbReference type="NCBI Taxonomy" id="43655"/>
    <lineage>
        <taxon>Bacteria</taxon>
        <taxon>Pseudomonadati</taxon>
        <taxon>Pseudomonadota</taxon>
        <taxon>Gammaproteobacteria</taxon>
        <taxon>Alteromonadales</taxon>
        <taxon>Pseudoalteromonadaceae</taxon>
        <taxon>Pseudoalteromonas</taxon>
    </lineage>
</organism>
<comment type="caution">
    <text evidence="2">The sequence shown here is derived from an EMBL/GenBank/DDBJ whole genome shotgun (WGS) entry which is preliminary data.</text>
</comment>
<accession>A0AAD4FRG4</accession>
<gene>
    <name evidence="2" type="ORF">PCIT_a2783</name>
</gene>
<name>A0AAD4FRG4_9GAMM</name>
<feature type="transmembrane region" description="Helical" evidence="1">
    <location>
        <begin position="25"/>
        <end position="43"/>
    </location>
</feature>
<proteinExistence type="predicted"/>
<keyword evidence="1" id="KW-0812">Transmembrane</keyword>
<evidence type="ECO:0000313" key="2">
    <source>
        <dbReference type="EMBL" id="KAF7769868.1"/>
    </source>
</evidence>
<feature type="transmembrane region" description="Helical" evidence="1">
    <location>
        <begin position="49"/>
        <end position="66"/>
    </location>
</feature>
<sequence>MDGDVNKLIKNRFSGFIKKNKLKRVKRKALLLILISVIVFLVVKALIVTFYAALILAVLIATFILYRKIKKN</sequence>
<dbReference type="AlphaFoldDB" id="A0AAD4FRG4"/>
<protein>
    <submittedName>
        <fullName evidence="2">Uncharacterized protein</fullName>
    </submittedName>
</protein>
<evidence type="ECO:0000256" key="1">
    <source>
        <dbReference type="SAM" id="Phobius"/>
    </source>
</evidence>
<evidence type="ECO:0000313" key="3">
    <source>
        <dbReference type="Proteomes" id="UP000016487"/>
    </source>
</evidence>
<reference evidence="2" key="2">
    <citation type="submission" date="2015-03" db="EMBL/GenBank/DDBJ databases">
        <title>Genome sequence of Pseudoalteromonas citrea.</title>
        <authorList>
            <person name="Xie B.-B."/>
            <person name="Rong J.-C."/>
            <person name="Qin Q.-L."/>
            <person name="Zhang Y.-Z."/>
        </authorList>
    </citation>
    <scope>NUCLEOTIDE SEQUENCE</scope>
    <source>
        <strain evidence="2">DSM 8771</strain>
    </source>
</reference>
<keyword evidence="1" id="KW-1133">Transmembrane helix</keyword>